<dbReference type="SUPFAM" id="SSF52540">
    <property type="entry name" value="P-loop containing nucleoside triphosphate hydrolases"/>
    <property type="match status" value="2"/>
</dbReference>
<evidence type="ECO:0000313" key="12">
    <source>
        <dbReference type="EMBL" id="CAE7749418.1"/>
    </source>
</evidence>
<evidence type="ECO:0000256" key="8">
    <source>
        <dbReference type="SAM" id="MobiDB-lite"/>
    </source>
</evidence>
<feature type="domain" description="ABC transporter" evidence="10">
    <location>
        <begin position="2"/>
        <end position="214"/>
    </location>
</feature>
<comment type="subcellular location">
    <subcellularLocation>
        <location evidence="1">Membrane</location>
        <topology evidence="1">Multi-pass membrane protein</topology>
    </subcellularLocation>
</comment>
<evidence type="ECO:0000256" key="5">
    <source>
        <dbReference type="ARBA" id="ARBA00022840"/>
    </source>
</evidence>
<dbReference type="PROSITE" id="PS50893">
    <property type="entry name" value="ABC_TRANSPORTER_2"/>
    <property type="match status" value="2"/>
</dbReference>
<keyword evidence="5" id="KW-0067">ATP-binding</keyword>
<keyword evidence="13" id="KW-1185">Reference proteome</keyword>
<comment type="caution">
    <text evidence="12">The sequence shown here is derived from an EMBL/GenBank/DDBJ whole genome shotgun (WGS) entry which is preliminary data.</text>
</comment>
<evidence type="ECO:0000256" key="3">
    <source>
        <dbReference type="ARBA" id="ARBA00022692"/>
    </source>
</evidence>
<evidence type="ECO:0000313" key="13">
    <source>
        <dbReference type="Proteomes" id="UP000649617"/>
    </source>
</evidence>
<dbReference type="SUPFAM" id="SSF90123">
    <property type="entry name" value="ABC transporter transmembrane region"/>
    <property type="match status" value="1"/>
</dbReference>
<dbReference type="SMART" id="SM00382">
    <property type="entry name" value="AAA"/>
    <property type="match status" value="2"/>
</dbReference>
<evidence type="ECO:0000256" key="2">
    <source>
        <dbReference type="ARBA" id="ARBA00022448"/>
    </source>
</evidence>
<evidence type="ECO:0000256" key="6">
    <source>
        <dbReference type="ARBA" id="ARBA00022989"/>
    </source>
</evidence>
<feature type="non-terminal residue" evidence="12">
    <location>
        <position position="1"/>
    </location>
</feature>
<dbReference type="CDD" id="cd18578">
    <property type="entry name" value="ABC_6TM_Pgp_ABCB1_D2_like"/>
    <property type="match status" value="1"/>
</dbReference>
<sequence length="1360" mass="150032">VLMGQKVAFVGESGCGKSTTIQLLERFYDPDKGEILINGQSLRSLPVRAWRRLIGYVGQEPVLFATSVMKNLKAGNNDITDEEAIEAARSAQILDTLTALPKGLDTLITGGNFSGGQKQRVAIARALARRPQLLLLDEATSALDNESERMVQATLDSLDVTYGKSITTVSIAHRLTSIVSSDTIYVLKNGTVSEQGTHAELMALQGQYYSMAELQQLGSMAEEQHAMAASSSDQLNRARVEHAGQTYQAVQELYWKRQNQKRSAPTPVGSGLTTPADPASDVTMGGDDHNAPTGSADASLIQSFSLQDDAALEVTLSALGINTQDHNAVKEWMNRPLTSNQEMFACMRAYHEQVIRPELFSMVVQLETGLKTLNNSIFQVRRELSWMAADNRLSQKYACGIQLLTTGWPPALRPVDREYLIGWMLQQTPKIKTFLHERGHVTDHNAHEVRRYLSALATDPVTVPASGDFWSTMSLLTFRAYDLRSAFLEKFGGGTGCPVFTDERTQVKGYHVKVAPCSPQWQRKLESPLRVLLSCVNAHADHNSGSRLTILWKTLTLLEPTQDDSFKEDIVAWARLFYFEDEGEFKGRLEVTRELEKILMSPPTETTTLETTLWAQMWNKIQWGAQYEIDQAESATMAKARAELGISGKGLNLGKGKKHWPPQLDIQVNEDSSRTYNAILRDLWESPIDPDHNSSNAREGYRGTIFTALQDARKAEADQDHNAKSLRNQAKRLAKKDRRGAQLLLRPPPPDGRLYGFLRSMSRKSFVTAMAGDPLHDSFMVEAAALEEKGLCKVSRPFWAILPFAFLMILVQSVAAPFQALLFTTAMGSYYETSVSLMLYKLDRACLGLALLGVVMGGCVLIMQAVFTFLQESISLELRKLAFGSVIRMHMAFFDSPENQTSSLLVSLERHMIRVSQMFGVNLSNSAMAVLTAIVSVLVSFLGSWFLAAILLAVLPICGFLAMSVSIMAQKLSPAAESAYAMTGRTVSEAVMSIRTVRALGAEEHTLDITSNLLQVMSNFHKGVACKKAFAFGFSSGLVMLVYLMGFWLSALMIGSQRFDADQVLLTLFCVTFGLQSVSMIAMYLPDSASGAVAAAEVFRLVDLESKIDAVETDGTITSLGDGTLSLQDVVFYYPHRSEVIVLNRLSLQIRPGQRVAIVGFSGSGKSTVIQLFLRFYDPQRGSVMIGGKDLRALDVAWWRSQVALVGQEPILFDLTLEENVKYGKPNASHEEVLWAAKAANMDYVLSGRKRWSERVGLKGEKLSGGQKQRCAIARALLRQPKVLLLDEATSALDSQSELVVQQSLKQIQATSITVAHRLSTIRDSDKIFVLAEGRLMEQGTYQELIDLGGSFAQLAARSL</sequence>
<reference evidence="12" key="1">
    <citation type="submission" date="2021-02" db="EMBL/GenBank/DDBJ databases">
        <authorList>
            <person name="Dougan E. K."/>
            <person name="Rhodes N."/>
            <person name="Thang M."/>
            <person name="Chan C."/>
        </authorList>
    </citation>
    <scope>NUCLEOTIDE SEQUENCE</scope>
</reference>
<dbReference type="GO" id="GO:0016887">
    <property type="term" value="F:ATP hydrolysis activity"/>
    <property type="evidence" value="ECO:0007669"/>
    <property type="project" value="InterPro"/>
</dbReference>
<dbReference type="PANTHER" id="PTHR43394">
    <property type="entry name" value="ATP-DEPENDENT PERMEASE MDL1, MITOCHONDRIAL"/>
    <property type="match status" value="1"/>
</dbReference>
<dbReference type="FunFam" id="3.40.50.300:FF:000913">
    <property type="entry name" value="ABC multidrug transporter SitT"/>
    <property type="match status" value="1"/>
</dbReference>
<feature type="transmembrane region" description="Helical" evidence="9">
    <location>
        <begin position="945"/>
        <end position="969"/>
    </location>
</feature>
<name>A0A812XKM5_SYMPI</name>
<evidence type="ECO:0000256" key="7">
    <source>
        <dbReference type="ARBA" id="ARBA00023136"/>
    </source>
</evidence>
<evidence type="ECO:0000256" key="9">
    <source>
        <dbReference type="SAM" id="Phobius"/>
    </source>
</evidence>
<keyword evidence="3 9" id="KW-0812">Transmembrane</keyword>
<dbReference type="Gene3D" id="3.40.50.300">
    <property type="entry name" value="P-loop containing nucleotide triphosphate hydrolases"/>
    <property type="match status" value="2"/>
</dbReference>
<protein>
    <submittedName>
        <fullName evidence="12">MDR2 protein</fullName>
    </submittedName>
</protein>
<dbReference type="GO" id="GO:0090374">
    <property type="term" value="P:oligopeptide export from mitochondrion"/>
    <property type="evidence" value="ECO:0007669"/>
    <property type="project" value="TreeGrafter"/>
</dbReference>
<dbReference type="GO" id="GO:0015421">
    <property type="term" value="F:ABC-type oligopeptide transporter activity"/>
    <property type="evidence" value="ECO:0007669"/>
    <property type="project" value="TreeGrafter"/>
</dbReference>
<dbReference type="PROSITE" id="PS50929">
    <property type="entry name" value="ABC_TM1F"/>
    <property type="match status" value="1"/>
</dbReference>
<evidence type="ECO:0000259" key="11">
    <source>
        <dbReference type="PROSITE" id="PS50929"/>
    </source>
</evidence>
<feature type="transmembrane region" description="Helical" evidence="9">
    <location>
        <begin position="798"/>
        <end position="827"/>
    </location>
</feature>
<dbReference type="InterPro" id="IPR011527">
    <property type="entry name" value="ABC1_TM_dom"/>
</dbReference>
<dbReference type="InterPro" id="IPR027417">
    <property type="entry name" value="P-loop_NTPase"/>
</dbReference>
<dbReference type="FunFam" id="3.40.50.300:FF:000836">
    <property type="entry name" value="ABC transporter B family member 25"/>
    <property type="match status" value="1"/>
</dbReference>
<evidence type="ECO:0000259" key="10">
    <source>
        <dbReference type="PROSITE" id="PS50893"/>
    </source>
</evidence>
<feature type="transmembrane region" description="Helical" evidence="9">
    <location>
        <begin position="919"/>
        <end position="939"/>
    </location>
</feature>
<evidence type="ECO:0000256" key="4">
    <source>
        <dbReference type="ARBA" id="ARBA00022741"/>
    </source>
</evidence>
<keyword evidence="6 9" id="KW-1133">Transmembrane helix</keyword>
<feature type="domain" description="ABC transporter" evidence="10">
    <location>
        <begin position="1125"/>
        <end position="1358"/>
    </location>
</feature>
<feature type="transmembrane region" description="Helical" evidence="9">
    <location>
        <begin position="1029"/>
        <end position="1052"/>
    </location>
</feature>
<dbReference type="GO" id="GO:0005743">
    <property type="term" value="C:mitochondrial inner membrane"/>
    <property type="evidence" value="ECO:0007669"/>
    <property type="project" value="TreeGrafter"/>
</dbReference>
<organism evidence="12 13">
    <name type="scientific">Symbiodinium pilosum</name>
    <name type="common">Dinoflagellate</name>
    <dbReference type="NCBI Taxonomy" id="2952"/>
    <lineage>
        <taxon>Eukaryota</taxon>
        <taxon>Sar</taxon>
        <taxon>Alveolata</taxon>
        <taxon>Dinophyceae</taxon>
        <taxon>Suessiales</taxon>
        <taxon>Symbiodiniaceae</taxon>
        <taxon>Symbiodinium</taxon>
    </lineage>
</organism>
<dbReference type="Gene3D" id="1.20.1560.10">
    <property type="entry name" value="ABC transporter type 1, transmembrane domain"/>
    <property type="match status" value="1"/>
</dbReference>
<dbReference type="Pfam" id="PF00664">
    <property type="entry name" value="ABC_membrane"/>
    <property type="match status" value="1"/>
</dbReference>
<accession>A0A812XKM5</accession>
<dbReference type="EMBL" id="CAJNIZ010046475">
    <property type="protein sequence ID" value="CAE7749418.1"/>
    <property type="molecule type" value="Genomic_DNA"/>
</dbReference>
<dbReference type="InterPro" id="IPR039421">
    <property type="entry name" value="Type_1_exporter"/>
</dbReference>
<feature type="domain" description="ABC transmembrane type-1" evidence="11">
    <location>
        <begin position="804"/>
        <end position="1090"/>
    </location>
</feature>
<dbReference type="PANTHER" id="PTHR43394:SF1">
    <property type="entry name" value="ATP-BINDING CASSETTE SUB-FAMILY B MEMBER 10, MITOCHONDRIAL"/>
    <property type="match status" value="1"/>
</dbReference>
<dbReference type="Pfam" id="PF00005">
    <property type="entry name" value="ABC_tran"/>
    <property type="match status" value="2"/>
</dbReference>
<dbReference type="Proteomes" id="UP000649617">
    <property type="component" value="Unassembled WGS sequence"/>
</dbReference>
<dbReference type="OrthoDB" id="6500128at2759"/>
<dbReference type="InterPro" id="IPR003439">
    <property type="entry name" value="ABC_transporter-like_ATP-bd"/>
</dbReference>
<keyword evidence="4" id="KW-0547">Nucleotide-binding</keyword>
<feature type="region of interest" description="Disordered" evidence="8">
    <location>
        <begin position="259"/>
        <end position="294"/>
    </location>
</feature>
<feature type="transmembrane region" description="Helical" evidence="9">
    <location>
        <begin position="847"/>
        <end position="870"/>
    </location>
</feature>
<dbReference type="InterPro" id="IPR036640">
    <property type="entry name" value="ABC1_TM_sf"/>
</dbReference>
<evidence type="ECO:0000256" key="1">
    <source>
        <dbReference type="ARBA" id="ARBA00004141"/>
    </source>
</evidence>
<keyword evidence="7 9" id="KW-0472">Membrane</keyword>
<keyword evidence="2" id="KW-0813">Transport</keyword>
<dbReference type="PROSITE" id="PS00211">
    <property type="entry name" value="ABC_TRANSPORTER_1"/>
    <property type="match status" value="1"/>
</dbReference>
<proteinExistence type="predicted"/>
<feature type="transmembrane region" description="Helical" evidence="9">
    <location>
        <begin position="1064"/>
        <end position="1085"/>
    </location>
</feature>
<dbReference type="InterPro" id="IPR017871">
    <property type="entry name" value="ABC_transporter-like_CS"/>
</dbReference>
<dbReference type="GO" id="GO:0005524">
    <property type="term" value="F:ATP binding"/>
    <property type="evidence" value="ECO:0007669"/>
    <property type="project" value="UniProtKB-KW"/>
</dbReference>
<dbReference type="InterPro" id="IPR003593">
    <property type="entry name" value="AAA+_ATPase"/>
</dbReference>
<gene>
    <name evidence="12" type="primary">MDR2</name>
    <name evidence="12" type="ORF">SPIL2461_LOCUS21679</name>
</gene>